<proteinExistence type="inferred from homology"/>
<evidence type="ECO:0000256" key="1">
    <source>
        <dbReference type="ARBA" id="ARBA00037883"/>
    </source>
</evidence>
<protein>
    <recommendedName>
        <fullName evidence="3">ethanolamine kinase</fullName>
        <ecNumber evidence="3">2.7.1.82</ecNumber>
    </recommendedName>
</protein>
<dbReference type="GO" id="GO:0004305">
    <property type="term" value="F:ethanolamine kinase activity"/>
    <property type="evidence" value="ECO:0007669"/>
    <property type="project" value="UniProtKB-EC"/>
</dbReference>
<gene>
    <name evidence="4" type="ORF">POM88_016365</name>
</gene>
<organism evidence="4 5">
    <name type="scientific">Heracleum sosnowskyi</name>
    <dbReference type="NCBI Taxonomy" id="360622"/>
    <lineage>
        <taxon>Eukaryota</taxon>
        <taxon>Viridiplantae</taxon>
        <taxon>Streptophyta</taxon>
        <taxon>Embryophyta</taxon>
        <taxon>Tracheophyta</taxon>
        <taxon>Spermatophyta</taxon>
        <taxon>Magnoliopsida</taxon>
        <taxon>eudicotyledons</taxon>
        <taxon>Gunneridae</taxon>
        <taxon>Pentapetalae</taxon>
        <taxon>asterids</taxon>
        <taxon>campanulids</taxon>
        <taxon>Apiales</taxon>
        <taxon>Apiaceae</taxon>
        <taxon>Apioideae</taxon>
        <taxon>apioid superclade</taxon>
        <taxon>Tordylieae</taxon>
        <taxon>Tordyliinae</taxon>
        <taxon>Heracleum</taxon>
    </lineage>
</organism>
<dbReference type="Pfam" id="PF01633">
    <property type="entry name" value="Choline_kinase"/>
    <property type="match status" value="1"/>
</dbReference>
<keyword evidence="5" id="KW-1185">Reference proteome</keyword>
<dbReference type="InterPro" id="IPR011009">
    <property type="entry name" value="Kinase-like_dom_sf"/>
</dbReference>
<comment type="pathway">
    <text evidence="1">Phospholipid metabolism; phosphatidylethanolamine biosynthesis; phosphatidylethanolamine from ethanolamine: step 1/3.</text>
</comment>
<dbReference type="EC" id="2.7.1.82" evidence="3"/>
<reference evidence="4" key="2">
    <citation type="submission" date="2023-05" db="EMBL/GenBank/DDBJ databases">
        <authorList>
            <person name="Schelkunov M.I."/>
        </authorList>
    </citation>
    <scope>NUCLEOTIDE SEQUENCE</scope>
    <source>
        <strain evidence="4">Hsosn_3</strain>
        <tissue evidence="4">Leaf</tissue>
    </source>
</reference>
<evidence type="ECO:0000313" key="5">
    <source>
        <dbReference type="Proteomes" id="UP001237642"/>
    </source>
</evidence>
<comment type="similarity">
    <text evidence="2">Belongs to the choline/ethanolamine kinase family.</text>
</comment>
<dbReference type="PANTHER" id="PTHR22603:SF66">
    <property type="entry name" value="ETHANOLAMINE KINASE"/>
    <property type="match status" value="1"/>
</dbReference>
<dbReference type="SUPFAM" id="SSF56112">
    <property type="entry name" value="Protein kinase-like (PK-like)"/>
    <property type="match status" value="1"/>
</dbReference>
<dbReference type="GO" id="GO:0005737">
    <property type="term" value="C:cytoplasm"/>
    <property type="evidence" value="ECO:0007669"/>
    <property type="project" value="TreeGrafter"/>
</dbReference>
<dbReference type="EMBL" id="JAUIZM010000004">
    <property type="protein sequence ID" value="KAK1388187.1"/>
    <property type="molecule type" value="Genomic_DNA"/>
</dbReference>
<dbReference type="PANTHER" id="PTHR22603">
    <property type="entry name" value="CHOLINE/ETHANOALAMINE KINASE"/>
    <property type="match status" value="1"/>
</dbReference>
<reference evidence="4" key="1">
    <citation type="submission" date="2023-02" db="EMBL/GenBank/DDBJ databases">
        <title>Genome of toxic invasive species Heracleum sosnowskyi carries increased number of genes despite the absence of recent whole-genome duplications.</title>
        <authorList>
            <person name="Schelkunov M."/>
            <person name="Shtratnikova V."/>
            <person name="Makarenko M."/>
            <person name="Klepikova A."/>
            <person name="Omelchenko D."/>
            <person name="Novikova G."/>
            <person name="Obukhova E."/>
            <person name="Bogdanov V."/>
            <person name="Penin A."/>
            <person name="Logacheva M."/>
        </authorList>
    </citation>
    <scope>NUCLEOTIDE SEQUENCE</scope>
    <source>
        <strain evidence="4">Hsosn_3</strain>
        <tissue evidence="4">Leaf</tissue>
    </source>
</reference>
<name>A0AAD8MXB2_9APIA</name>
<dbReference type="AlphaFoldDB" id="A0AAD8MXB2"/>
<dbReference type="Proteomes" id="UP001237642">
    <property type="component" value="Unassembled WGS sequence"/>
</dbReference>
<dbReference type="GO" id="GO:0006646">
    <property type="term" value="P:phosphatidylethanolamine biosynthetic process"/>
    <property type="evidence" value="ECO:0007669"/>
    <property type="project" value="TreeGrafter"/>
</dbReference>
<sequence>MNGEIVAALCLGVVSPASSGIGGGAIMGKYLGEEGANCPVAGVAVICAPCDLLAIQYLSAAGFGAKLLGVFGNGMVQSFIHARTLGPLDMRKPDLAAKIAKQLRKFHQVEVPGSKEPQLWNDIFKFFKQGPYFSLSL</sequence>
<accession>A0AAD8MXB2</accession>
<comment type="caution">
    <text evidence="4">The sequence shown here is derived from an EMBL/GenBank/DDBJ whole genome shotgun (WGS) entry which is preliminary data.</text>
</comment>
<evidence type="ECO:0000313" key="4">
    <source>
        <dbReference type="EMBL" id="KAK1388187.1"/>
    </source>
</evidence>
<evidence type="ECO:0000256" key="3">
    <source>
        <dbReference type="ARBA" id="ARBA00038874"/>
    </source>
</evidence>
<dbReference type="Gene3D" id="3.90.1200.10">
    <property type="match status" value="1"/>
</dbReference>
<evidence type="ECO:0000256" key="2">
    <source>
        <dbReference type="ARBA" id="ARBA00038211"/>
    </source>
</evidence>